<proteinExistence type="predicted"/>
<protein>
    <submittedName>
        <fullName evidence="1">Uncharacterized protein</fullName>
    </submittedName>
</protein>
<reference evidence="1" key="1">
    <citation type="submission" date="2019-08" db="EMBL/GenBank/DDBJ databases">
        <authorList>
            <person name="Kucharzyk K."/>
            <person name="Murdoch R.W."/>
            <person name="Higgins S."/>
            <person name="Loffler F."/>
        </authorList>
    </citation>
    <scope>NUCLEOTIDE SEQUENCE</scope>
</reference>
<evidence type="ECO:0000313" key="1">
    <source>
        <dbReference type="EMBL" id="MPM32849.1"/>
    </source>
</evidence>
<comment type="caution">
    <text evidence="1">The sequence shown here is derived from an EMBL/GenBank/DDBJ whole genome shotgun (WGS) entry which is preliminary data.</text>
</comment>
<name>A0A644YX16_9ZZZZ</name>
<dbReference type="EMBL" id="VSSQ01006481">
    <property type="protein sequence ID" value="MPM32849.1"/>
    <property type="molecule type" value="Genomic_DNA"/>
</dbReference>
<organism evidence="1">
    <name type="scientific">bioreactor metagenome</name>
    <dbReference type="NCBI Taxonomy" id="1076179"/>
    <lineage>
        <taxon>unclassified sequences</taxon>
        <taxon>metagenomes</taxon>
        <taxon>ecological metagenomes</taxon>
    </lineage>
</organism>
<accession>A0A644YX16</accession>
<gene>
    <name evidence="1" type="ORF">SDC9_79415</name>
</gene>
<dbReference type="AlphaFoldDB" id="A0A644YX16"/>
<sequence length="201" mass="22746">MDDPGNPFIARFACSGMRLLLFEEAGHQQHRLKQNTAGLQNASFFLAGMDDHEFSQQPAQLRYDIPTPRVQIFREAFEGVMEVIRVVQHEEMAGDAQANEDIVFAAPDSIVVVPVDEENIPFVQSIHFPIDGHARPSFGHKQNPSAVIPLWCGITDIPHRDIIICPMLSRHRFSSILFSHYPPHTQSAQWPFSDNYLNESV</sequence>